<evidence type="ECO:0008006" key="4">
    <source>
        <dbReference type="Google" id="ProtNLM"/>
    </source>
</evidence>
<protein>
    <recommendedName>
        <fullName evidence="4">Mll4938 protein</fullName>
    </recommendedName>
</protein>
<reference evidence="2 3" key="1">
    <citation type="submission" date="2017-08" db="EMBL/GenBank/DDBJ databases">
        <title>Mesorhizobium wenxinae sp. nov., a novel rhizobial species isolated from root nodules of chickpea (Cicer arietinum L.).</title>
        <authorList>
            <person name="Zhang J."/>
        </authorList>
    </citation>
    <scope>NUCLEOTIDE SEQUENCE [LARGE SCALE GENOMIC DNA]</scope>
    <source>
        <strain evidence="2 3">SDW018</strain>
    </source>
</reference>
<dbReference type="OrthoDB" id="9803673at2"/>
<dbReference type="EMBL" id="NPKJ01000015">
    <property type="protein sequence ID" value="PAQ11691.1"/>
    <property type="molecule type" value="Genomic_DNA"/>
</dbReference>
<feature type="transmembrane region" description="Helical" evidence="1">
    <location>
        <begin position="46"/>
        <end position="67"/>
    </location>
</feature>
<comment type="caution">
    <text evidence="2">The sequence shown here is derived from an EMBL/GenBank/DDBJ whole genome shotgun (WGS) entry which is preliminary data.</text>
</comment>
<dbReference type="Proteomes" id="UP000216442">
    <property type="component" value="Unassembled WGS sequence"/>
</dbReference>
<feature type="transmembrane region" description="Helical" evidence="1">
    <location>
        <begin position="15"/>
        <end position="34"/>
    </location>
</feature>
<evidence type="ECO:0000313" key="3">
    <source>
        <dbReference type="Proteomes" id="UP000216442"/>
    </source>
</evidence>
<feature type="transmembrane region" description="Helical" evidence="1">
    <location>
        <begin position="175"/>
        <end position="193"/>
    </location>
</feature>
<keyword evidence="1" id="KW-0812">Transmembrane</keyword>
<feature type="transmembrane region" description="Helical" evidence="1">
    <location>
        <begin position="79"/>
        <end position="101"/>
    </location>
</feature>
<gene>
    <name evidence="2" type="ORF">CIT26_03225</name>
</gene>
<dbReference type="AlphaFoldDB" id="A0A271LU45"/>
<dbReference type="RefSeq" id="WP_095491217.1">
    <property type="nucleotide sequence ID" value="NZ_NPKJ01000015.1"/>
</dbReference>
<sequence length="197" mass="23166">MNQQLPYAHDIFPHIRIVMGMVIGLGVTRLLSGLARIVQHPGQYRLYPVHLAWVVSVLLMLVHFWWWEFGLFQIETWTFGKYLFIIFYAVTLFLLCALLFPDSMLDYTSYEDFFYSRRAWFFGLLAATYLLDVIDTLLKGPEHFARFGVEYLFRTPVFVALCVIAMLVRDRRFHIAFVAAALVYQISFILRLFDTIV</sequence>
<evidence type="ECO:0000256" key="1">
    <source>
        <dbReference type="SAM" id="Phobius"/>
    </source>
</evidence>
<accession>A0A271LU45</accession>
<keyword evidence="1" id="KW-0472">Membrane</keyword>
<evidence type="ECO:0000313" key="2">
    <source>
        <dbReference type="EMBL" id="PAQ11691.1"/>
    </source>
</evidence>
<name>A0A271LU45_9HYPH</name>
<keyword evidence="3" id="KW-1185">Reference proteome</keyword>
<keyword evidence="1" id="KW-1133">Transmembrane helix</keyword>
<feature type="transmembrane region" description="Helical" evidence="1">
    <location>
        <begin position="151"/>
        <end position="168"/>
    </location>
</feature>
<proteinExistence type="predicted"/>
<organism evidence="2 3">
    <name type="scientific">Mesorhizobium temperatum</name>
    <dbReference type="NCBI Taxonomy" id="241416"/>
    <lineage>
        <taxon>Bacteria</taxon>
        <taxon>Pseudomonadati</taxon>
        <taxon>Pseudomonadota</taxon>
        <taxon>Alphaproteobacteria</taxon>
        <taxon>Hyphomicrobiales</taxon>
        <taxon>Phyllobacteriaceae</taxon>
        <taxon>Mesorhizobium</taxon>
    </lineage>
</organism>
<feature type="transmembrane region" description="Helical" evidence="1">
    <location>
        <begin position="113"/>
        <end position="131"/>
    </location>
</feature>